<evidence type="ECO:0000256" key="1">
    <source>
        <dbReference type="ARBA" id="ARBA00007177"/>
    </source>
</evidence>
<dbReference type="EMBL" id="JAMPKM010000007">
    <property type="protein sequence ID" value="MEP0818149.1"/>
    <property type="molecule type" value="Genomic_DNA"/>
</dbReference>
<evidence type="ECO:0000313" key="5">
    <source>
        <dbReference type="Proteomes" id="UP001464891"/>
    </source>
</evidence>
<comment type="function">
    <text evidence="3">Required for maturation of urease via the functional incorporation of the urease nickel metallocenter.</text>
</comment>
<organism evidence="4 5">
    <name type="scientific">Trichocoleus desertorum GB2-A4</name>
    <dbReference type="NCBI Taxonomy" id="2933944"/>
    <lineage>
        <taxon>Bacteria</taxon>
        <taxon>Bacillati</taxon>
        <taxon>Cyanobacteriota</taxon>
        <taxon>Cyanophyceae</taxon>
        <taxon>Leptolyngbyales</taxon>
        <taxon>Trichocoleusaceae</taxon>
        <taxon>Trichocoleus</taxon>
    </lineage>
</organism>
<sequence>MTADAATGQLNLSAGWQGSLELEFAFRDRATHLSYSRSQAPLKLQRPFYPEGPEVCHCILLHTAGGVVGDDRLSLNLRLQPQAHALITSAAATKVYRSNGLVAQQTAQVQIAEGACCEWLPQETIVFDGANYQQNLRVELAPNATWIGWEITRLGRSARGEQFLSGNWRSRTEVWRQDQPLWIDPQWIPGSPVIVNSPHGLAGHPVIASFALVGKAVELELITQARSLWQAGAYPGEAGVTSLTEGLLCRYRGPSSQAARSWFMQVWQLLRQLYLGRSACPPRVWQI</sequence>
<reference evidence="4 5" key="1">
    <citation type="submission" date="2022-04" db="EMBL/GenBank/DDBJ databases">
        <title>Positive selection, recombination, and allopatry shape intraspecific diversity of widespread and dominant cyanobacteria.</title>
        <authorList>
            <person name="Wei J."/>
            <person name="Shu W."/>
            <person name="Hu C."/>
        </authorList>
    </citation>
    <scope>NUCLEOTIDE SEQUENCE [LARGE SCALE GENOMIC DNA]</scope>
    <source>
        <strain evidence="4 5">GB2-A4</strain>
    </source>
</reference>
<dbReference type="PANTHER" id="PTHR33643:SF1">
    <property type="entry name" value="UREASE ACCESSORY PROTEIN D"/>
    <property type="match status" value="1"/>
</dbReference>
<evidence type="ECO:0000256" key="2">
    <source>
        <dbReference type="ARBA" id="ARBA00023186"/>
    </source>
</evidence>
<comment type="caution">
    <text evidence="4">The sequence shown here is derived from an EMBL/GenBank/DDBJ whole genome shotgun (WGS) entry which is preliminary data.</text>
</comment>
<evidence type="ECO:0000256" key="3">
    <source>
        <dbReference type="HAMAP-Rule" id="MF_01384"/>
    </source>
</evidence>
<keyword evidence="5" id="KW-1185">Reference proteome</keyword>
<protein>
    <recommendedName>
        <fullName evidence="3">Urease accessory protein UreD</fullName>
    </recommendedName>
</protein>
<dbReference type="RefSeq" id="WP_190432614.1">
    <property type="nucleotide sequence ID" value="NZ_JAMPKM010000007.1"/>
</dbReference>
<evidence type="ECO:0000313" key="4">
    <source>
        <dbReference type="EMBL" id="MEP0818149.1"/>
    </source>
</evidence>
<dbReference type="Proteomes" id="UP001464891">
    <property type="component" value="Unassembled WGS sequence"/>
</dbReference>
<dbReference type="InterPro" id="IPR002669">
    <property type="entry name" value="UreD"/>
</dbReference>
<accession>A0ABV0J940</accession>
<dbReference type="PANTHER" id="PTHR33643">
    <property type="entry name" value="UREASE ACCESSORY PROTEIN D"/>
    <property type="match status" value="1"/>
</dbReference>
<dbReference type="Pfam" id="PF01774">
    <property type="entry name" value="UreD"/>
    <property type="match status" value="1"/>
</dbReference>
<keyword evidence="3" id="KW-0996">Nickel insertion</keyword>
<comment type="subunit">
    <text evidence="3">UreD, UreF and UreG form a complex that acts as a GTP-hydrolysis-dependent molecular chaperone, activating the urease apoprotein by helping to assemble the nickel containing metallocenter of UreC. The UreE protein probably delivers the nickel.</text>
</comment>
<dbReference type="HAMAP" id="MF_01384">
    <property type="entry name" value="UreD"/>
    <property type="match status" value="1"/>
</dbReference>
<comment type="similarity">
    <text evidence="1 3">Belongs to the UreD family.</text>
</comment>
<gene>
    <name evidence="3" type="primary">ureD</name>
    <name evidence="4" type="ORF">NC998_13690</name>
</gene>
<keyword evidence="3" id="KW-0963">Cytoplasm</keyword>
<comment type="subcellular location">
    <subcellularLocation>
        <location evidence="3">Cytoplasm</location>
    </subcellularLocation>
</comment>
<proteinExistence type="inferred from homology"/>
<keyword evidence="2 3" id="KW-0143">Chaperone</keyword>
<name>A0ABV0J940_9CYAN</name>